<evidence type="ECO:0000313" key="5">
    <source>
        <dbReference type="EMBL" id="KPL54700.1"/>
    </source>
</evidence>
<evidence type="ECO:0000313" key="6">
    <source>
        <dbReference type="Proteomes" id="UP000048984"/>
    </source>
</evidence>
<dbReference type="InterPro" id="IPR004682">
    <property type="entry name" value="TRAP_DctP"/>
</dbReference>
<organism evidence="5 6">
    <name type="scientific">Prosthecodimorpha hirschii</name>
    <dbReference type="NCBI Taxonomy" id="665126"/>
    <lineage>
        <taxon>Bacteria</taxon>
        <taxon>Pseudomonadati</taxon>
        <taxon>Pseudomonadota</taxon>
        <taxon>Alphaproteobacteria</taxon>
        <taxon>Hyphomicrobiales</taxon>
        <taxon>Ancalomicrobiaceae</taxon>
        <taxon>Prosthecodimorpha</taxon>
    </lineage>
</organism>
<dbReference type="Proteomes" id="UP000048984">
    <property type="component" value="Unassembled WGS sequence"/>
</dbReference>
<dbReference type="GO" id="GO:0055085">
    <property type="term" value="P:transmembrane transport"/>
    <property type="evidence" value="ECO:0007669"/>
    <property type="project" value="InterPro"/>
</dbReference>
<dbReference type="STRING" id="665126.ABB55_22760"/>
<gene>
    <name evidence="5" type="ORF">ABB55_22760</name>
</gene>
<dbReference type="GO" id="GO:0030288">
    <property type="term" value="C:outer membrane-bounded periplasmic space"/>
    <property type="evidence" value="ECO:0007669"/>
    <property type="project" value="InterPro"/>
</dbReference>
<dbReference type="InterPro" id="IPR006311">
    <property type="entry name" value="TAT_signal"/>
</dbReference>
<dbReference type="RefSeq" id="WP_054360866.1">
    <property type="nucleotide sequence ID" value="NZ_LJYW01000001.1"/>
</dbReference>
<proteinExistence type="inferred from homology"/>
<sequence>MTKLTRRSLLLAGAAAGIAMPWVVRAAGPEIRLKFGNIVSGDHPLNIAMGRARDQIVKETDGRVTIDLFPKNQLGSDADMLSQLRSGALELFAQTGVLMSTLVPVASITGVGFAFPSYAKVWEATDGALGKHVRKAFEKSGLVCLENSFNHGFRQTTASTKPILVPDDFKNFKIRVPPSPLWTSMFKAFGAAPVSIPWAETYSAMQTRIADGLEQPLIGLLVDKMYEVQKYCSLTNHMWDGFWVLSSQRIWDGIPADMREIIERNINAEALKQRAEVEFMNANLQSELQKRGLEFHKVDNEAFRQRLVSAGFYTDWQKRYGEEAWALLEKTTGKLG</sequence>
<reference evidence="5 6" key="2">
    <citation type="submission" date="2015-10" db="EMBL/GenBank/DDBJ databases">
        <title>Draft Genome Sequence of Prosthecomicrobium hirschii ATCC 27832.</title>
        <authorList>
            <person name="Daniel J."/>
            <person name="Givan S.A."/>
            <person name="Brun Y.V."/>
            <person name="Brown P.J."/>
        </authorList>
    </citation>
    <scope>NUCLEOTIDE SEQUENCE [LARGE SCALE GENOMIC DNA]</scope>
    <source>
        <strain evidence="5 6">16</strain>
    </source>
</reference>
<accession>A0A0P6VSM2</accession>
<dbReference type="PANTHER" id="PTHR33376">
    <property type="match status" value="1"/>
</dbReference>
<keyword evidence="4" id="KW-0732">Signal</keyword>
<keyword evidence="3" id="KW-0813">Transport</keyword>
<evidence type="ECO:0000256" key="4">
    <source>
        <dbReference type="ARBA" id="ARBA00022729"/>
    </source>
</evidence>
<dbReference type="PROSITE" id="PS51318">
    <property type="entry name" value="TAT"/>
    <property type="match status" value="1"/>
</dbReference>
<dbReference type="NCBIfam" id="TIGR00787">
    <property type="entry name" value="dctP"/>
    <property type="match status" value="1"/>
</dbReference>
<dbReference type="PANTHER" id="PTHR33376:SF4">
    <property type="entry name" value="SIALIC ACID-BINDING PERIPLASMIC PROTEIN SIAP"/>
    <property type="match status" value="1"/>
</dbReference>
<evidence type="ECO:0000256" key="1">
    <source>
        <dbReference type="ARBA" id="ARBA00004196"/>
    </source>
</evidence>
<protein>
    <submittedName>
        <fullName evidence="5">ABC transporter substrate-binding protein</fullName>
    </submittedName>
</protein>
<keyword evidence="6" id="KW-1185">Reference proteome</keyword>
<dbReference type="InterPro" id="IPR018389">
    <property type="entry name" value="DctP_fam"/>
</dbReference>
<dbReference type="NCBIfam" id="NF037995">
    <property type="entry name" value="TRAP_S1"/>
    <property type="match status" value="1"/>
</dbReference>
<dbReference type="Pfam" id="PF03480">
    <property type="entry name" value="DctP"/>
    <property type="match status" value="1"/>
</dbReference>
<dbReference type="EMBL" id="LJYW01000001">
    <property type="protein sequence ID" value="KPL54700.1"/>
    <property type="molecule type" value="Genomic_DNA"/>
</dbReference>
<dbReference type="PIRSF" id="PIRSF006470">
    <property type="entry name" value="DctB"/>
    <property type="match status" value="1"/>
</dbReference>
<dbReference type="CDD" id="cd13603">
    <property type="entry name" value="PBP2_TRAP_Siap_TeaA_like"/>
    <property type="match status" value="1"/>
</dbReference>
<comment type="subcellular location">
    <subcellularLocation>
        <location evidence="1">Cell envelope</location>
    </subcellularLocation>
</comment>
<evidence type="ECO:0000256" key="2">
    <source>
        <dbReference type="ARBA" id="ARBA00009023"/>
    </source>
</evidence>
<comment type="similarity">
    <text evidence="2">Belongs to the bacterial solute-binding protein 7 family.</text>
</comment>
<reference evidence="5 6" key="1">
    <citation type="submission" date="2015-09" db="EMBL/GenBank/DDBJ databases">
        <authorList>
            <person name="Jackson K.R."/>
            <person name="Lunt B.L."/>
            <person name="Fisher J.N.B."/>
            <person name="Gardner A.V."/>
            <person name="Bailey M.E."/>
            <person name="Deus L.M."/>
            <person name="Earl A.S."/>
            <person name="Gibby P.D."/>
            <person name="Hartmann K.A."/>
            <person name="Liu J.E."/>
            <person name="Manci A.M."/>
            <person name="Nielsen D.A."/>
            <person name="Solomon M.B."/>
            <person name="Breakwell D.P."/>
            <person name="Burnett S.H."/>
            <person name="Grose J.H."/>
        </authorList>
    </citation>
    <scope>NUCLEOTIDE SEQUENCE [LARGE SCALE GENOMIC DNA]</scope>
    <source>
        <strain evidence="5 6">16</strain>
    </source>
</reference>
<dbReference type="Gene3D" id="3.40.190.170">
    <property type="entry name" value="Bacterial extracellular solute-binding protein, family 7"/>
    <property type="match status" value="1"/>
</dbReference>
<comment type="caution">
    <text evidence="5">The sequence shown here is derived from an EMBL/GenBank/DDBJ whole genome shotgun (WGS) entry which is preliminary data.</text>
</comment>
<evidence type="ECO:0000256" key="3">
    <source>
        <dbReference type="ARBA" id="ARBA00022448"/>
    </source>
</evidence>
<dbReference type="InterPro" id="IPR038404">
    <property type="entry name" value="TRAP_DctP_sf"/>
</dbReference>
<dbReference type="AlphaFoldDB" id="A0A0P6VSM2"/>
<name>A0A0P6VSM2_9HYPH</name>